<reference evidence="2 3" key="1">
    <citation type="submission" date="2016-11" db="EMBL/GenBank/DDBJ databases">
        <authorList>
            <person name="Jaros S."/>
            <person name="Januszkiewicz K."/>
            <person name="Wedrychowicz H."/>
        </authorList>
    </citation>
    <scope>NUCLEOTIDE SEQUENCE [LARGE SCALE GENOMIC DNA]</scope>
    <source>
        <strain evidence="2 3">CGMCC 4.5723</strain>
    </source>
</reference>
<dbReference type="AlphaFoldDB" id="A0A1M6N6F6"/>
<organism evidence="2 3">
    <name type="scientific">Nocardiopsis flavescens</name>
    <dbReference type="NCBI Taxonomy" id="758803"/>
    <lineage>
        <taxon>Bacteria</taxon>
        <taxon>Bacillati</taxon>
        <taxon>Actinomycetota</taxon>
        <taxon>Actinomycetes</taxon>
        <taxon>Streptosporangiales</taxon>
        <taxon>Nocardiopsidaceae</taxon>
        <taxon>Nocardiopsis</taxon>
    </lineage>
</organism>
<name>A0A1M6N6F6_9ACTN</name>
<dbReference type="SUPFAM" id="SSF54427">
    <property type="entry name" value="NTF2-like"/>
    <property type="match status" value="1"/>
</dbReference>
<dbReference type="InterPro" id="IPR032710">
    <property type="entry name" value="NTF2-like_dom_sf"/>
</dbReference>
<evidence type="ECO:0000259" key="1">
    <source>
        <dbReference type="Pfam" id="PF12680"/>
    </source>
</evidence>
<dbReference type="RefSeq" id="WP_073380588.1">
    <property type="nucleotide sequence ID" value="NZ_FQZK01000011.1"/>
</dbReference>
<gene>
    <name evidence="2" type="ORF">SAMN05421803_11183</name>
</gene>
<dbReference type="Pfam" id="PF12680">
    <property type="entry name" value="SnoaL_2"/>
    <property type="match status" value="1"/>
</dbReference>
<feature type="domain" description="SnoaL-like" evidence="1">
    <location>
        <begin position="21"/>
        <end position="120"/>
    </location>
</feature>
<proteinExistence type="predicted"/>
<protein>
    <recommendedName>
        <fullName evidence="1">SnoaL-like domain-containing protein</fullName>
    </recommendedName>
</protein>
<sequence length="132" mass="14817">MTVIDETRSAHAAPADVHDRVRQVYARVDAGDVEGLLDLFSDDVVYDRPGYPSLVGRDAFERFYRTARVIREGVHVPDSVVVDGDGRVAVQGRFTGVLKDGRAVDLRYADFFRAGADGRFDRRDTYFFSPMV</sequence>
<dbReference type="OrthoDB" id="4772778at2"/>
<dbReference type="STRING" id="758803.SAMN05421803_11183"/>
<accession>A0A1M6N6F6</accession>
<keyword evidence="3" id="KW-1185">Reference proteome</keyword>
<dbReference type="EMBL" id="FQZK01000011">
    <property type="protein sequence ID" value="SHJ91289.1"/>
    <property type="molecule type" value="Genomic_DNA"/>
</dbReference>
<dbReference type="InterPro" id="IPR037401">
    <property type="entry name" value="SnoaL-like"/>
</dbReference>
<evidence type="ECO:0000313" key="3">
    <source>
        <dbReference type="Proteomes" id="UP000184452"/>
    </source>
</evidence>
<dbReference type="Proteomes" id="UP000184452">
    <property type="component" value="Unassembled WGS sequence"/>
</dbReference>
<dbReference type="Gene3D" id="3.10.450.50">
    <property type="match status" value="1"/>
</dbReference>
<evidence type="ECO:0000313" key="2">
    <source>
        <dbReference type="EMBL" id="SHJ91289.1"/>
    </source>
</evidence>